<feature type="signal peptide" evidence="1">
    <location>
        <begin position="1"/>
        <end position="27"/>
    </location>
</feature>
<keyword evidence="1" id="KW-0732">Signal</keyword>
<evidence type="ECO:0000313" key="3">
    <source>
        <dbReference type="Proteomes" id="UP000265180"/>
    </source>
</evidence>
<dbReference type="Proteomes" id="UP000265180">
    <property type="component" value="Chromosome 2"/>
</dbReference>
<reference evidence="2" key="3">
    <citation type="submission" date="2025-08" db="UniProtKB">
        <authorList>
            <consortium name="Ensembl"/>
        </authorList>
    </citation>
    <scope>IDENTIFICATION</scope>
    <source>
        <strain evidence="2">HNI</strain>
    </source>
</reference>
<proteinExistence type="predicted"/>
<reference key="1">
    <citation type="journal article" date="2007" name="Nature">
        <title>The medaka draft genome and insights into vertebrate genome evolution.</title>
        <authorList>
            <person name="Kasahara M."/>
            <person name="Naruse K."/>
            <person name="Sasaki S."/>
            <person name="Nakatani Y."/>
            <person name="Qu W."/>
            <person name="Ahsan B."/>
            <person name="Yamada T."/>
            <person name="Nagayasu Y."/>
            <person name="Doi K."/>
            <person name="Kasai Y."/>
            <person name="Jindo T."/>
            <person name="Kobayashi D."/>
            <person name="Shimada A."/>
            <person name="Toyoda A."/>
            <person name="Kuroki Y."/>
            <person name="Fujiyama A."/>
            <person name="Sasaki T."/>
            <person name="Shimizu A."/>
            <person name="Asakawa S."/>
            <person name="Shimizu N."/>
            <person name="Hashimoto S."/>
            <person name="Yang J."/>
            <person name="Lee Y."/>
            <person name="Matsushima K."/>
            <person name="Sugano S."/>
            <person name="Sakaizumi M."/>
            <person name="Narita T."/>
            <person name="Ohishi K."/>
            <person name="Haga S."/>
            <person name="Ohta F."/>
            <person name="Nomoto H."/>
            <person name="Nogata K."/>
            <person name="Morishita T."/>
            <person name="Endo T."/>
            <person name="Shin-I T."/>
            <person name="Takeda H."/>
            <person name="Morishita S."/>
            <person name="Kohara Y."/>
        </authorList>
    </citation>
    <scope>NUCLEOTIDE SEQUENCE [LARGE SCALE GENOMIC DNA]</scope>
    <source>
        <strain>Hd-rR</strain>
    </source>
</reference>
<evidence type="ECO:0000256" key="1">
    <source>
        <dbReference type="SAM" id="SignalP"/>
    </source>
</evidence>
<sequence>NSWTRPCQGPPPLLFMLLPIFSESLWGFFSKSIHAGNAVMCISTEQKYVGVTLAFILSGHDWSAHRNKAPSPARKHEASPAALLRNMLHTGGAGDQSFLWSATPSIINCSDAPRLDQQSV</sequence>
<protein>
    <submittedName>
        <fullName evidence="2">Uncharacterized protein</fullName>
    </submittedName>
</protein>
<dbReference type="AlphaFoldDB" id="A0A3P9KS30"/>
<reference evidence="2" key="4">
    <citation type="submission" date="2025-09" db="UniProtKB">
        <authorList>
            <consortium name="Ensembl"/>
        </authorList>
    </citation>
    <scope>IDENTIFICATION</scope>
    <source>
        <strain evidence="2">HNI</strain>
    </source>
</reference>
<feature type="chain" id="PRO_5018002428" evidence="1">
    <location>
        <begin position="28"/>
        <end position="120"/>
    </location>
</feature>
<name>A0A3P9KS30_ORYLA</name>
<organism evidence="2 3">
    <name type="scientific">Oryzias latipes</name>
    <name type="common">Japanese rice fish</name>
    <name type="synonym">Japanese killifish</name>
    <dbReference type="NCBI Taxonomy" id="8090"/>
    <lineage>
        <taxon>Eukaryota</taxon>
        <taxon>Metazoa</taxon>
        <taxon>Chordata</taxon>
        <taxon>Craniata</taxon>
        <taxon>Vertebrata</taxon>
        <taxon>Euteleostomi</taxon>
        <taxon>Actinopterygii</taxon>
        <taxon>Neopterygii</taxon>
        <taxon>Teleostei</taxon>
        <taxon>Neoteleostei</taxon>
        <taxon>Acanthomorphata</taxon>
        <taxon>Ovalentaria</taxon>
        <taxon>Atherinomorphae</taxon>
        <taxon>Beloniformes</taxon>
        <taxon>Adrianichthyidae</taxon>
        <taxon>Oryziinae</taxon>
        <taxon>Oryzias</taxon>
    </lineage>
</organism>
<evidence type="ECO:0000313" key="2">
    <source>
        <dbReference type="Ensembl" id="ENSORLP00020011295.1"/>
    </source>
</evidence>
<reference evidence="2 3" key="2">
    <citation type="submission" date="2017-04" db="EMBL/GenBank/DDBJ databases">
        <title>CpG methylation of centromeres and impact of large insertions on vertebrate speciation.</title>
        <authorList>
            <person name="Ichikawa K."/>
            <person name="Yoshimura J."/>
            <person name="Morishita S."/>
        </authorList>
    </citation>
    <scope>NUCLEOTIDE SEQUENCE</scope>
    <source>
        <strain evidence="2 3">HNI</strain>
    </source>
</reference>
<accession>A0A3P9KS30</accession>
<dbReference type="Ensembl" id="ENSORLT00020031726.1">
    <property type="protein sequence ID" value="ENSORLP00020011295.1"/>
    <property type="gene ID" value="ENSORLG00020012243.1"/>
</dbReference>